<reference evidence="2 3" key="1">
    <citation type="submission" date="2016-07" db="EMBL/GenBank/DDBJ databases">
        <title>Pervasive Adenine N6-methylation of Active Genes in Fungi.</title>
        <authorList>
            <consortium name="DOE Joint Genome Institute"/>
            <person name="Mondo S.J."/>
            <person name="Dannebaum R.O."/>
            <person name="Kuo R.C."/>
            <person name="Labutti K."/>
            <person name="Haridas S."/>
            <person name="Kuo A."/>
            <person name="Salamov A."/>
            <person name="Ahrendt S.R."/>
            <person name="Lipzen A."/>
            <person name="Sullivan W."/>
            <person name="Andreopoulos W.B."/>
            <person name="Clum A."/>
            <person name="Lindquist E."/>
            <person name="Daum C."/>
            <person name="Ramamoorthy G.K."/>
            <person name="Gryganskyi A."/>
            <person name="Culley D."/>
            <person name="Magnuson J.K."/>
            <person name="James T.Y."/>
            <person name="O'Malley M.A."/>
            <person name="Stajich J.E."/>
            <person name="Spatafora J.W."/>
            <person name="Visel A."/>
            <person name="Grigoriev I.V."/>
        </authorList>
    </citation>
    <scope>NUCLEOTIDE SEQUENCE [LARGE SCALE GENOMIC DNA]</scope>
    <source>
        <strain evidence="2 3">JEL800</strain>
    </source>
</reference>
<name>A0A1Y2ABQ5_9FUNG</name>
<dbReference type="OrthoDB" id="10673789at2759"/>
<gene>
    <name evidence="2" type="ORF">BCR33DRAFT_799213</name>
</gene>
<keyword evidence="3" id="KW-1185">Reference proteome</keyword>
<protein>
    <submittedName>
        <fullName evidence="2">Uncharacterized protein</fullName>
    </submittedName>
</protein>
<sequence length="440" mass="49054">MQTPDRSSPLNYSTTAMRASNTPDTSRAIINNEASGSALRDGGGAPSNIDINDHAVDEDAEELERDDEESVNVSRQPPSFESILQVYESVPTGGFVVEYQDMEKNTGLAANSMLVSMMASAAPIVKDMEAGAAFKLAVVDIMEVAKKCAESILEQYKEVSGALFYICMVWIRIYVEPEISWEEFEDYVKKQYTMAYPPKEGVSAPEVKKGRKAATGTTLDTVARSVKNAVNHVEAIIDKLQMFSDCKLYVERLESMKNKFEKISFIMEKCAMRFHQLLVEVFSARCDGKYDRIPKFDKFGKSHMVDTLKWLNKFITIHVSDAGKGKSAKGKKGLAGTKNQIISFLGAQNTDFFLTSVEVAKKRNAVKNSFIVGVSDDDKSEMEEEKLQVKKKKKVQPTVSEEAEVFVLNIKGRDVRVQVMDGMEALANFQKDEDGRIVID</sequence>
<feature type="region of interest" description="Disordered" evidence="1">
    <location>
        <begin position="1"/>
        <end position="27"/>
    </location>
</feature>
<dbReference type="Proteomes" id="UP000193642">
    <property type="component" value="Unassembled WGS sequence"/>
</dbReference>
<proteinExistence type="predicted"/>
<organism evidence="2 3">
    <name type="scientific">Rhizoclosmatium globosum</name>
    <dbReference type="NCBI Taxonomy" id="329046"/>
    <lineage>
        <taxon>Eukaryota</taxon>
        <taxon>Fungi</taxon>
        <taxon>Fungi incertae sedis</taxon>
        <taxon>Chytridiomycota</taxon>
        <taxon>Chytridiomycota incertae sedis</taxon>
        <taxon>Chytridiomycetes</taxon>
        <taxon>Chytridiales</taxon>
        <taxon>Chytriomycetaceae</taxon>
        <taxon>Rhizoclosmatium</taxon>
    </lineage>
</organism>
<comment type="caution">
    <text evidence="2">The sequence shown here is derived from an EMBL/GenBank/DDBJ whole genome shotgun (WGS) entry which is preliminary data.</text>
</comment>
<evidence type="ECO:0000256" key="1">
    <source>
        <dbReference type="SAM" id="MobiDB-lite"/>
    </source>
</evidence>
<dbReference type="AlphaFoldDB" id="A0A1Y2ABQ5"/>
<evidence type="ECO:0000313" key="3">
    <source>
        <dbReference type="Proteomes" id="UP000193642"/>
    </source>
</evidence>
<dbReference type="EMBL" id="MCGO01000264">
    <property type="protein sequence ID" value="ORY19914.1"/>
    <property type="molecule type" value="Genomic_DNA"/>
</dbReference>
<accession>A0A1Y2ABQ5</accession>
<evidence type="ECO:0000313" key="2">
    <source>
        <dbReference type="EMBL" id="ORY19914.1"/>
    </source>
</evidence>